<dbReference type="GO" id="GO:0016740">
    <property type="term" value="F:transferase activity"/>
    <property type="evidence" value="ECO:0007669"/>
    <property type="project" value="InterPro"/>
</dbReference>
<dbReference type="FunFam" id="4.10.950.10:FF:000001">
    <property type="entry name" value="50S ribosomal protein L2"/>
    <property type="match status" value="1"/>
</dbReference>
<keyword evidence="3 5" id="KW-0687">Ribonucleoprotein</keyword>
<dbReference type="InterPro" id="IPR014726">
    <property type="entry name" value="Ribosomal_uL2_dom3"/>
</dbReference>
<dbReference type="SUPFAM" id="SSF50104">
    <property type="entry name" value="Translation proteins SH3-like domain"/>
    <property type="match status" value="1"/>
</dbReference>
<comment type="similarity">
    <text evidence="1 5">Belongs to the universal ribosomal protein uL2 family.</text>
</comment>
<dbReference type="Gene3D" id="2.40.50.140">
    <property type="entry name" value="Nucleic acid-binding proteins"/>
    <property type="match status" value="1"/>
</dbReference>
<protein>
    <recommendedName>
        <fullName evidence="4 5">Large ribosomal subunit protein uL2</fullName>
    </recommendedName>
</protein>
<dbReference type="InterPro" id="IPR002171">
    <property type="entry name" value="Ribosomal_uL2"/>
</dbReference>
<dbReference type="GO" id="GO:0003735">
    <property type="term" value="F:structural constituent of ribosome"/>
    <property type="evidence" value="ECO:0007669"/>
    <property type="project" value="InterPro"/>
</dbReference>
<dbReference type="Pfam" id="PF00181">
    <property type="entry name" value="Ribosomal_L2_N"/>
    <property type="match status" value="1"/>
</dbReference>
<evidence type="ECO:0000256" key="1">
    <source>
        <dbReference type="ARBA" id="ARBA00005636"/>
    </source>
</evidence>
<dbReference type="GO" id="GO:0015934">
    <property type="term" value="C:large ribosomal subunit"/>
    <property type="evidence" value="ECO:0007669"/>
    <property type="project" value="InterPro"/>
</dbReference>
<reference evidence="9 10" key="1">
    <citation type="journal article" date="2015" name="Microbiome">
        <title>Genomic resolution of linkages in carbon, nitrogen, and sulfur cycling among widespread estuary sediment bacteria.</title>
        <authorList>
            <person name="Baker B.J."/>
            <person name="Lazar C.S."/>
            <person name="Teske A.P."/>
            <person name="Dick G.J."/>
        </authorList>
    </citation>
    <scope>NUCLEOTIDE SEQUENCE [LARGE SCALE GENOMIC DNA]</scope>
    <source>
        <strain evidence="9">SM23_42</strain>
    </source>
</reference>
<dbReference type="FunFam" id="2.40.50.140:FF:000003">
    <property type="entry name" value="50S ribosomal protein L2"/>
    <property type="match status" value="1"/>
</dbReference>
<dbReference type="PANTHER" id="PTHR13691:SF5">
    <property type="entry name" value="LARGE RIBOSOMAL SUBUNIT PROTEIN UL2M"/>
    <property type="match status" value="1"/>
</dbReference>
<dbReference type="InterPro" id="IPR022671">
    <property type="entry name" value="Ribosomal_uL2_CS"/>
</dbReference>
<keyword evidence="2 5" id="KW-0689">Ribosomal protein</keyword>
<comment type="caution">
    <text evidence="9">The sequence shown here is derived from an EMBL/GenBank/DDBJ whole genome shotgun (WGS) entry which is preliminary data.</text>
</comment>
<dbReference type="FunFam" id="2.30.30.30:FF:000001">
    <property type="entry name" value="50S ribosomal protein L2"/>
    <property type="match status" value="1"/>
</dbReference>
<dbReference type="STRING" id="1703779.AMJ83_06625"/>
<dbReference type="AlphaFoldDB" id="A0A0S8FSQ3"/>
<dbReference type="Gene3D" id="2.30.30.30">
    <property type="match status" value="1"/>
</dbReference>
<name>A0A0S8FSQ3_UNCW3</name>
<dbReference type="PATRIC" id="fig|1703779.3.peg.1737"/>
<comment type="subunit">
    <text evidence="5">Part of the 50S ribosomal subunit. Forms a bridge to the 30S subunit in the 70S ribosome.</text>
</comment>
<evidence type="ECO:0000256" key="4">
    <source>
        <dbReference type="ARBA" id="ARBA00035242"/>
    </source>
</evidence>
<dbReference type="PANTHER" id="PTHR13691">
    <property type="entry name" value="RIBOSOMAL PROTEIN L2"/>
    <property type="match status" value="1"/>
</dbReference>
<dbReference type="GO" id="GO:0019843">
    <property type="term" value="F:rRNA binding"/>
    <property type="evidence" value="ECO:0007669"/>
    <property type="project" value="UniProtKB-UniRule"/>
</dbReference>
<evidence type="ECO:0000259" key="8">
    <source>
        <dbReference type="SMART" id="SM01383"/>
    </source>
</evidence>
<accession>A0A0S8FSQ3</accession>
<evidence type="ECO:0000313" key="9">
    <source>
        <dbReference type="EMBL" id="KPK63582.1"/>
    </source>
</evidence>
<dbReference type="SUPFAM" id="SSF50249">
    <property type="entry name" value="Nucleic acid-binding proteins"/>
    <property type="match status" value="1"/>
</dbReference>
<dbReference type="InterPro" id="IPR022666">
    <property type="entry name" value="Ribosomal_uL2_RNA-bd_dom"/>
</dbReference>
<keyword evidence="5" id="KW-0699">rRNA-binding</keyword>
<dbReference type="PROSITE" id="PS00467">
    <property type="entry name" value="RIBOSOMAL_L2"/>
    <property type="match status" value="1"/>
</dbReference>
<organism evidence="9 10">
    <name type="scientific">candidate division WOR_3 bacterium SM23_42</name>
    <dbReference type="NCBI Taxonomy" id="1703779"/>
    <lineage>
        <taxon>Bacteria</taxon>
        <taxon>Bacteria division WOR-3</taxon>
    </lineage>
</organism>
<feature type="region of interest" description="Disordered" evidence="6">
    <location>
        <begin position="222"/>
        <end position="273"/>
    </location>
</feature>
<keyword evidence="5" id="KW-0694">RNA-binding</keyword>
<dbReference type="Pfam" id="PF03947">
    <property type="entry name" value="Ribosomal_L2_C"/>
    <property type="match status" value="1"/>
</dbReference>
<feature type="compositionally biased region" description="Basic and acidic residues" evidence="6">
    <location>
        <begin position="262"/>
        <end position="273"/>
    </location>
</feature>
<evidence type="ECO:0000256" key="6">
    <source>
        <dbReference type="SAM" id="MobiDB-lite"/>
    </source>
</evidence>
<dbReference type="InterPro" id="IPR022669">
    <property type="entry name" value="Ribosomal_uL2_C"/>
</dbReference>
<dbReference type="PIRSF" id="PIRSF002158">
    <property type="entry name" value="Ribosomal_L2"/>
    <property type="match status" value="1"/>
</dbReference>
<evidence type="ECO:0000259" key="7">
    <source>
        <dbReference type="SMART" id="SM01382"/>
    </source>
</evidence>
<dbReference type="Gene3D" id="4.10.950.10">
    <property type="entry name" value="Ribosomal protein L2, domain 3"/>
    <property type="match status" value="1"/>
</dbReference>
<comment type="function">
    <text evidence="5">One of the primary rRNA binding proteins. Required for association of the 30S and 50S subunits to form the 70S ribosome, for tRNA binding and peptide bond formation. It has been suggested to have peptidyltransferase activity; this is somewhat controversial. Makes several contacts with the 16S rRNA in the 70S ribosome.</text>
</comment>
<dbReference type="SMART" id="SM01383">
    <property type="entry name" value="Ribosomal_L2"/>
    <property type="match status" value="1"/>
</dbReference>
<evidence type="ECO:0000256" key="3">
    <source>
        <dbReference type="ARBA" id="ARBA00023274"/>
    </source>
</evidence>
<dbReference type="InterPro" id="IPR012340">
    <property type="entry name" value="NA-bd_OB-fold"/>
</dbReference>
<evidence type="ECO:0000256" key="2">
    <source>
        <dbReference type="ARBA" id="ARBA00022980"/>
    </source>
</evidence>
<dbReference type="SMART" id="SM01382">
    <property type="entry name" value="Ribosomal_L2_C"/>
    <property type="match status" value="1"/>
</dbReference>
<feature type="domain" description="Large ribosomal subunit protein uL2 C-terminal" evidence="7">
    <location>
        <begin position="123"/>
        <end position="251"/>
    </location>
</feature>
<sequence length="273" mass="30149">MAVKKYKPTSPARRFYSTNKPLITKSKPEKSLAFSKKRSGGRNNLGRITTRHRGGGHRKKIRIVDFKRNKDSIPAIVKAIEYDPNRNALLALLAYKDGEKRYIIAPDGLRIGDTIVSGDNAPIKIGNCLSLANIPLGVEIHCIELTPKKGAQLVRGAGLSCQILAKEGKHAHIKMPSGELRLIDLRCRATVGKVSNFLYSSLSIGKAGRKRHMGIRPHVRGVAMNPVDHPMGGGEGRSHGGRQPASPWGWLTKGKKTRKTHKPSDRFILKRRK</sequence>
<proteinExistence type="inferred from homology"/>
<evidence type="ECO:0000256" key="5">
    <source>
        <dbReference type="HAMAP-Rule" id="MF_01320"/>
    </source>
</evidence>
<gene>
    <name evidence="5 9" type="primary">rplB</name>
    <name evidence="9" type="ORF">AMJ83_06625</name>
</gene>
<dbReference type="InterPro" id="IPR014722">
    <property type="entry name" value="Rib_uL2_dom2"/>
</dbReference>
<feature type="region of interest" description="Disordered" evidence="6">
    <location>
        <begin position="27"/>
        <end position="54"/>
    </location>
</feature>
<dbReference type="InterPro" id="IPR005880">
    <property type="entry name" value="Ribosomal_uL2_bac/org-type"/>
</dbReference>
<dbReference type="GO" id="GO:0002181">
    <property type="term" value="P:cytoplasmic translation"/>
    <property type="evidence" value="ECO:0007669"/>
    <property type="project" value="TreeGrafter"/>
</dbReference>
<dbReference type="HAMAP" id="MF_01320_B">
    <property type="entry name" value="Ribosomal_uL2_B"/>
    <property type="match status" value="1"/>
</dbReference>
<feature type="domain" description="Large ribosomal subunit protein uL2 RNA-binding" evidence="8">
    <location>
        <begin position="41"/>
        <end position="117"/>
    </location>
</feature>
<dbReference type="InterPro" id="IPR008991">
    <property type="entry name" value="Translation_prot_SH3-like_sf"/>
</dbReference>
<dbReference type="EMBL" id="LJUJ01000011">
    <property type="protein sequence ID" value="KPK63582.1"/>
    <property type="molecule type" value="Genomic_DNA"/>
</dbReference>
<evidence type="ECO:0000313" key="10">
    <source>
        <dbReference type="Proteomes" id="UP000051373"/>
    </source>
</evidence>
<dbReference type="NCBIfam" id="TIGR01171">
    <property type="entry name" value="rplB_bact"/>
    <property type="match status" value="1"/>
</dbReference>
<dbReference type="Proteomes" id="UP000051373">
    <property type="component" value="Unassembled WGS sequence"/>
</dbReference>